<evidence type="ECO:0000313" key="2">
    <source>
        <dbReference type="Proteomes" id="UP001186974"/>
    </source>
</evidence>
<dbReference type="Proteomes" id="UP001186974">
    <property type="component" value="Unassembled WGS sequence"/>
</dbReference>
<reference evidence="1" key="1">
    <citation type="submission" date="2024-09" db="EMBL/GenBank/DDBJ databases">
        <title>Black Yeasts Isolated from many extreme environments.</title>
        <authorList>
            <person name="Coleine C."/>
            <person name="Stajich J.E."/>
            <person name="Selbmann L."/>
        </authorList>
    </citation>
    <scope>NUCLEOTIDE SEQUENCE</scope>
    <source>
        <strain evidence="1">CCFEE 5737</strain>
    </source>
</reference>
<evidence type="ECO:0000313" key="1">
    <source>
        <dbReference type="EMBL" id="KAK3060139.1"/>
    </source>
</evidence>
<keyword evidence="2" id="KW-1185">Reference proteome</keyword>
<accession>A0ACC3D0U1</accession>
<proteinExistence type="predicted"/>
<protein>
    <submittedName>
        <fullName evidence="1">Uncharacterized protein</fullName>
    </submittedName>
</protein>
<gene>
    <name evidence="1" type="ORF">LTS18_009221</name>
</gene>
<feature type="non-terminal residue" evidence="1">
    <location>
        <position position="1"/>
    </location>
</feature>
<sequence length="313" mass="33709">AVFLEFENHGGWGSMGLTLMSGQISALYGLMFNDAAAHMAEEVKDASLTVPLAMFYSYLVNGTLGLLVLVTFLFALPSVPLALAHHSGYPFLYVFSTAMPATATNILSALILVLYIASSIAFNASTARQTFAFARDGGLPFSAWLSRVHPTLKIPANAVWASCILSVLLNLLNLGSTSAFNAIVSLQLVALMFTYILSISCVLARRLKGPEHLPHARWSLGRYGVAVNVTSIVYACFAFFWCFWPITAEVDAESFNWAPVIFGVVMVTCLGMYVFGRGGSGYRSPVVMVDDGFLAERRIEGFGPVKGGVMGLG</sequence>
<dbReference type="EMBL" id="JAWDJW010008826">
    <property type="protein sequence ID" value="KAK3060139.1"/>
    <property type="molecule type" value="Genomic_DNA"/>
</dbReference>
<organism evidence="1 2">
    <name type="scientific">Coniosporium uncinatum</name>
    <dbReference type="NCBI Taxonomy" id="93489"/>
    <lineage>
        <taxon>Eukaryota</taxon>
        <taxon>Fungi</taxon>
        <taxon>Dikarya</taxon>
        <taxon>Ascomycota</taxon>
        <taxon>Pezizomycotina</taxon>
        <taxon>Dothideomycetes</taxon>
        <taxon>Dothideomycetes incertae sedis</taxon>
        <taxon>Coniosporium</taxon>
    </lineage>
</organism>
<comment type="caution">
    <text evidence="1">The sequence shown here is derived from an EMBL/GenBank/DDBJ whole genome shotgun (WGS) entry which is preliminary data.</text>
</comment>
<name>A0ACC3D0U1_9PEZI</name>